<evidence type="ECO:0000256" key="8">
    <source>
        <dbReference type="RuleBase" id="RU362091"/>
    </source>
</evidence>
<keyword evidence="7 9" id="KW-0472">Membrane</keyword>
<feature type="transmembrane region" description="Helical" evidence="9">
    <location>
        <begin position="6"/>
        <end position="22"/>
    </location>
</feature>
<dbReference type="PANTHER" id="PTHR48086:SF7">
    <property type="entry name" value="SODIUM-SOLUTE SYMPORTER-RELATED"/>
    <property type="match status" value="1"/>
</dbReference>
<keyword evidence="11" id="KW-1185">Reference proteome</keyword>
<organism evidence="10 11">
    <name type="scientific">Planifilum fulgidum</name>
    <dbReference type="NCBI Taxonomy" id="201973"/>
    <lineage>
        <taxon>Bacteria</taxon>
        <taxon>Bacillati</taxon>
        <taxon>Bacillota</taxon>
        <taxon>Bacilli</taxon>
        <taxon>Bacillales</taxon>
        <taxon>Thermoactinomycetaceae</taxon>
        <taxon>Planifilum</taxon>
    </lineage>
</organism>
<dbReference type="RefSeq" id="WP_092038598.1">
    <property type="nucleotide sequence ID" value="NZ_FOOK01000016.1"/>
</dbReference>
<dbReference type="GO" id="GO:0022857">
    <property type="term" value="F:transmembrane transporter activity"/>
    <property type="evidence" value="ECO:0007669"/>
    <property type="project" value="InterPro"/>
</dbReference>
<dbReference type="OrthoDB" id="9789704at2"/>
<gene>
    <name evidence="10" type="ORF">SAMN04488025_11642</name>
</gene>
<keyword evidence="6 9" id="KW-1133">Transmembrane helix</keyword>
<protein>
    <submittedName>
        <fullName evidence="10">Solute:Na+ symporter, SSS family</fullName>
    </submittedName>
</protein>
<evidence type="ECO:0000256" key="2">
    <source>
        <dbReference type="ARBA" id="ARBA00006434"/>
    </source>
</evidence>
<keyword evidence="3" id="KW-0813">Transport</keyword>
<comment type="similarity">
    <text evidence="2 8">Belongs to the sodium:solute symporter (SSF) (TC 2.A.21) family.</text>
</comment>
<dbReference type="Proteomes" id="UP000198661">
    <property type="component" value="Unassembled WGS sequence"/>
</dbReference>
<dbReference type="GO" id="GO:0005886">
    <property type="term" value="C:plasma membrane"/>
    <property type="evidence" value="ECO:0007669"/>
    <property type="project" value="TreeGrafter"/>
</dbReference>
<keyword evidence="5 9" id="KW-0812">Transmembrane</keyword>
<dbReference type="STRING" id="201973.SAMN04488025_11642"/>
<keyword evidence="4" id="KW-1003">Cell membrane</keyword>
<feature type="transmembrane region" description="Helical" evidence="9">
    <location>
        <begin position="259"/>
        <end position="286"/>
    </location>
</feature>
<dbReference type="PROSITE" id="PS00456">
    <property type="entry name" value="NA_SOLUT_SYMP_1"/>
    <property type="match status" value="1"/>
</dbReference>
<evidence type="ECO:0000256" key="6">
    <source>
        <dbReference type="ARBA" id="ARBA00022989"/>
    </source>
</evidence>
<feature type="transmembrane region" description="Helical" evidence="9">
    <location>
        <begin position="42"/>
        <end position="67"/>
    </location>
</feature>
<dbReference type="EMBL" id="FOOK01000016">
    <property type="protein sequence ID" value="SFG11976.1"/>
    <property type="molecule type" value="Genomic_DNA"/>
</dbReference>
<evidence type="ECO:0000256" key="4">
    <source>
        <dbReference type="ARBA" id="ARBA00022475"/>
    </source>
</evidence>
<feature type="transmembrane region" description="Helical" evidence="9">
    <location>
        <begin position="435"/>
        <end position="453"/>
    </location>
</feature>
<dbReference type="PROSITE" id="PS50283">
    <property type="entry name" value="NA_SOLUT_SYMP_3"/>
    <property type="match status" value="1"/>
</dbReference>
<dbReference type="InterPro" id="IPR001734">
    <property type="entry name" value="Na/solute_symporter"/>
</dbReference>
<comment type="subcellular location">
    <subcellularLocation>
        <location evidence="1">Membrane</location>
        <topology evidence="1">Multi-pass membrane protein</topology>
    </subcellularLocation>
</comment>
<dbReference type="AlphaFoldDB" id="A0A1I2PE78"/>
<evidence type="ECO:0000256" key="3">
    <source>
        <dbReference type="ARBA" id="ARBA00022448"/>
    </source>
</evidence>
<name>A0A1I2PE78_9BACL</name>
<dbReference type="Pfam" id="PF00474">
    <property type="entry name" value="SSF"/>
    <property type="match status" value="1"/>
</dbReference>
<dbReference type="Gene3D" id="1.20.1730.10">
    <property type="entry name" value="Sodium/glucose cotransporter"/>
    <property type="match status" value="1"/>
</dbReference>
<evidence type="ECO:0000313" key="11">
    <source>
        <dbReference type="Proteomes" id="UP000198661"/>
    </source>
</evidence>
<dbReference type="PANTHER" id="PTHR48086">
    <property type="entry name" value="SODIUM/PROLINE SYMPORTER-RELATED"/>
    <property type="match status" value="1"/>
</dbReference>
<accession>A0A1I2PE78</accession>
<reference evidence="10 11" key="1">
    <citation type="submission" date="2016-10" db="EMBL/GenBank/DDBJ databases">
        <authorList>
            <person name="de Groot N.N."/>
        </authorList>
    </citation>
    <scope>NUCLEOTIDE SEQUENCE [LARGE SCALE GENOMIC DNA]</scope>
    <source>
        <strain evidence="10 11">DSM 44945</strain>
    </source>
</reference>
<feature type="transmembrane region" description="Helical" evidence="9">
    <location>
        <begin position="152"/>
        <end position="171"/>
    </location>
</feature>
<feature type="transmembrane region" description="Helical" evidence="9">
    <location>
        <begin position="306"/>
        <end position="339"/>
    </location>
</feature>
<evidence type="ECO:0000256" key="7">
    <source>
        <dbReference type="ARBA" id="ARBA00023136"/>
    </source>
</evidence>
<feature type="transmembrane region" description="Helical" evidence="9">
    <location>
        <begin position="351"/>
        <end position="373"/>
    </location>
</feature>
<dbReference type="GO" id="GO:0046942">
    <property type="term" value="P:carboxylic acid transport"/>
    <property type="evidence" value="ECO:0007669"/>
    <property type="project" value="UniProtKB-ARBA"/>
</dbReference>
<evidence type="ECO:0000313" key="10">
    <source>
        <dbReference type="EMBL" id="SFG11976.1"/>
    </source>
</evidence>
<dbReference type="InterPro" id="IPR050277">
    <property type="entry name" value="Sodium:Solute_Symporter"/>
</dbReference>
<feature type="transmembrane region" description="Helical" evidence="9">
    <location>
        <begin position="178"/>
        <end position="197"/>
    </location>
</feature>
<evidence type="ECO:0000256" key="9">
    <source>
        <dbReference type="SAM" id="Phobius"/>
    </source>
</evidence>
<feature type="transmembrane region" description="Helical" evidence="9">
    <location>
        <begin position="408"/>
        <end position="429"/>
    </location>
</feature>
<feature type="transmembrane region" description="Helical" evidence="9">
    <location>
        <begin position="73"/>
        <end position="96"/>
    </location>
</feature>
<feature type="transmembrane region" description="Helical" evidence="9">
    <location>
        <begin position="117"/>
        <end position="146"/>
    </location>
</feature>
<sequence length="471" mass="50026">MNWLDTGVLLVYFLVLIIIGILGTKKVRTSEEYVLAGRNLGLLVYCSCLVAVIIGGAATIGTARLGYEHGISGMWFVAMLGLGIMVLGLFFSGAFNRLKVTTISELLGLKYGEQTRLLSAVVAVIYTVMVTVTQVIGMGAIIHAILGWELTTSMIVGGGIVIFYTLLGGMWSVTMTDVIQFVIMTAGVFFVMLPLSLAHVGGFSALLDKVPATHLDWTHIGGAQIFQYFLLYCLGMVVSQDIWQRVFTARSASVSRTGALFAGFYSIAWAIALSLIGMCALVSLPALKQPQDAFAEMASGILPPGLLGLVLAAVCAALMSNASGSLLASSTLLANDILLRFLFKGADDRKYIWISKLATLSLGALAIIFAIWIQDVLVALDVAYAILSGAIFVPVVLGIFWKKATPKAGFSAVIGGTAVVIGGLAVLGITSTDPIMYGMAASLIIMVGVSLFDRSRPLRETTRPAEQLEKS</sequence>
<dbReference type="InterPro" id="IPR018212">
    <property type="entry name" value="Na/solute_symporter_CS"/>
</dbReference>
<feature type="transmembrane region" description="Helical" evidence="9">
    <location>
        <begin position="217"/>
        <end position="238"/>
    </location>
</feature>
<evidence type="ECO:0000256" key="5">
    <source>
        <dbReference type="ARBA" id="ARBA00022692"/>
    </source>
</evidence>
<proteinExistence type="inferred from homology"/>
<dbReference type="InterPro" id="IPR038377">
    <property type="entry name" value="Na/Glc_symporter_sf"/>
</dbReference>
<evidence type="ECO:0000256" key="1">
    <source>
        <dbReference type="ARBA" id="ARBA00004141"/>
    </source>
</evidence>
<dbReference type="CDD" id="cd11479">
    <property type="entry name" value="SLC5sbd_u3"/>
    <property type="match status" value="1"/>
</dbReference>
<feature type="transmembrane region" description="Helical" evidence="9">
    <location>
        <begin position="379"/>
        <end position="401"/>
    </location>
</feature>